<name>A0A9Q3V2F1_9FLAO</name>
<protein>
    <submittedName>
        <fullName evidence="2">DUF4440 domain-containing protein</fullName>
    </submittedName>
</protein>
<feature type="domain" description="DUF4440" evidence="1">
    <location>
        <begin position="23"/>
        <end position="129"/>
    </location>
</feature>
<proteinExistence type="predicted"/>
<sequence length="153" mass="18057">MKKETSKVWHYKNDEEKQIAEHILGLEESALEKWFKGDVSGYAQIWSKRSFTYFDAVVTERVDKFEDMASLFNKVEGNLNAESYEVRDPRVQLGKDMGVLTYQLFAKTNLIDMEYNCIEVFQKEEDGEWYAIHSTWSVIRPIDKDFSVFKEMV</sequence>
<comment type="caution">
    <text evidence="2">The sequence shown here is derived from an EMBL/GenBank/DDBJ whole genome shotgun (WGS) entry which is preliminary data.</text>
</comment>
<dbReference type="RefSeq" id="WP_230669592.1">
    <property type="nucleotide sequence ID" value="NZ_JAJNAY010000001.1"/>
</dbReference>
<dbReference type="EMBL" id="JAJNAY010000001">
    <property type="protein sequence ID" value="MCD1117594.1"/>
    <property type="molecule type" value="Genomic_DNA"/>
</dbReference>
<dbReference type="Proteomes" id="UP001108025">
    <property type="component" value="Unassembled WGS sequence"/>
</dbReference>
<accession>A0A9Q3V2F1</accession>
<dbReference type="InterPro" id="IPR032710">
    <property type="entry name" value="NTF2-like_dom_sf"/>
</dbReference>
<dbReference type="Pfam" id="PF14534">
    <property type="entry name" value="DUF4440"/>
    <property type="match status" value="1"/>
</dbReference>
<dbReference type="InterPro" id="IPR027843">
    <property type="entry name" value="DUF4440"/>
</dbReference>
<dbReference type="Gene3D" id="3.10.450.50">
    <property type="match status" value="1"/>
</dbReference>
<keyword evidence="3" id="KW-1185">Reference proteome</keyword>
<organism evidence="2 3">
    <name type="scientific">Chryseobacterium turcicum</name>
    <dbReference type="NCBI Taxonomy" id="2898076"/>
    <lineage>
        <taxon>Bacteria</taxon>
        <taxon>Pseudomonadati</taxon>
        <taxon>Bacteroidota</taxon>
        <taxon>Flavobacteriia</taxon>
        <taxon>Flavobacteriales</taxon>
        <taxon>Weeksellaceae</taxon>
        <taxon>Chryseobacterium group</taxon>
        <taxon>Chryseobacterium</taxon>
    </lineage>
</organism>
<dbReference type="AlphaFoldDB" id="A0A9Q3V2F1"/>
<reference evidence="2" key="1">
    <citation type="submission" date="2021-11" db="EMBL/GenBank/DDBJ databases">
        <title>Description of novel Chryseobacterium species.</title>
        <authorList>
            <person name="Saticioglu I.B."/>
            <person name="Ay H."/>
            <person name="Altun S."/>
            <person name="Duman M."/>
        </authorList>
    </citation>
    <scope>NUCLEOTIDE SEQUENCE</scope>
    <source>
        <strain evidence="2">C-17</strain>
    </source>
</reference>
<evidence type="ECO:0000259" key="1">
    <source>
        <dbReference type="Pfam" id="PF14534"/>
    </source>
</evidence>
<gene>
    <name evidence="2" type="ORF">LO744_12070</name>
</gene>
<dbReference type="SUPFAM" id="SSF54427">
    <property type="entry name" value="NTF2-like"/>
    <property type="match status" value="1"/>
</dbReference>
<evidence type="ECO:0000313" key="3">
    <source>
        <dbReference type="Proteomes" id="UP001108025"/>
    </source>
</evidence>
<evidence type="ECO:0000313" key="2">
    <source>
        <dbReference type="EMBL" id="MCD1117594.1"/>
    </source>
</evidence>